<dbReference type="EMBL" id="JAVFKN010000006">
    <property type="protein sequence ID" value="MDQ5768148.1"/>
    <property type="molecule type" value="Genomic_DNA"/>
</dbReference>
<dbReference type="EMBL" id="CP133217">
    <property type="protein sequence ID" value="WML85328.1"/>
    <property type="molecule type" value="Genomic_DNA"/>
</dbReference>
<evidence type="ECO:0000313" key="2">
    <source>
        <dbReference type="EMBL" id="WML85328.1"/>
    </source>
</evidence>
<dbReference type="Proteomes" id="UP001223336">
    <property type="component" value="Unassembled WGS sequence"/>
</dbReference>
<dbReference type="Proteomes" id="UP001229862">
    <property type="component" value="Chromosome"/>
</dbReference>
<evidence type="ECO:0000313" key="1">
    <source>
        <dbReference type="EMBL" id="MDQ5768148.1"/>
    </source>
</evidence>
<evidence type="ECO:0000313" key="3">
    <source>
        <dbReference type="Proteomes" id="UP001223336"/>
    </source>
</evidence>
<organism evidence="2">
    <name type="scientific">Thiothrix subterranea</name>
    <dbReference type="NCBI Taxonomy" id="2735563"/>
    <lineage>
        <taxon>Bacteria</taxon>
        <taxon>Pseudomonadati</taxon>
        <taxon>Pseudomonadota</taxon>
        <taxon>Gammaproteobacteria</taxon>
        <taxon>Thiotrichales</taxon>
        <taxon>Thiotrichaceae</taxon>
        <taxon>Thiothrix</taxon>
    </lineage>
</organism>
<dbReference type="RefSeq" id="WP_202717347.1">
    <property type="nucleotide sequence ID" value="NZ_CP053482.1"/>
</dbReference>
<evidence type="ECO:0008006" key="4">
    <source>
        <dbReference type="Google" id="ProtNLM"/>
    </source>
</evidence>
<name>A0AA51QVW2_9GAMM</name>
<sequence>MGYAYVNAQMLHREIDSLDPVDMAQVFDFIGYLKSRAVKLPKSQKTEAERLAIIEKALTALQQSAAFSDIGDPAEWQREIRKDRPLPGRE</sequence>
<gene>
    <name evidence="1" type="ORF">RCC75_06395</name>
    <name evidence="2" type="ORF">RCG00_13595</name>
</gene>
<accession>A0AA51QVW2</accession>
<dbReference type="AlphaFoldDB" id="A0AA51QVW2"/>
<keyword evidence="3" id="KW-1185">Reference proteome</keyword>
<proteinExistence type="predicted"/>
<reference evidence="2 3" key="1">
    <citation type="submission" date="2023-08" db="EMBL/GenBank/DDBJ databases">
        <title>New molecular markers tilS and rpoB for phylogenetic and monitoring studies of the genus Thiothrix biodiversity.</title>
        <authorList>
            <person name="Ravin N.V."/>
            <person name="Smolyakov D."/>
            <person name="Markov N.D."/>
            <person name="Beletsky A.V."/>
            <person name="Mardanov A.V."/>
            <person name="Rudenko T.S."/>
            <person name="Grabovich M.Y."/>
        </authorList>
    </citation>
    <scope>NUCLEOTIDE SEQUENCE</scope>
    <source>
        <strain evidence="2">DNT52</strain>
        <strain evidence="1 3">H33</strain>
    </source>
</reference>
<protein>
    <recommendedName>
        <fullName evidence="4">DUF2281 domain-containing protein</fullName>
    </recommendedName>
</protein>